<sequence>MDRSSGSPSCTASHHNPGGGGIKEEEDDDDDERVVIEQRLLRIGEVFVYRIPPMRSADGHRAEDWNLARPLATCSLVVVRRDDMLLIDLMADRQRRGAPAGAMETYPFARCEIRPDVSAGGGSGDGRKLEYWVNPAVDTSRYFAVRIKDSRTGREAFIGVGFRERADATNFRMCLDDYVDSLKREKKAEELRRQFEELSTTGRCSNDGGSDSADVVEAAPPPKSSLSLKEGEKLHINIVSKRANSVNKHSPKVKGTGALNGLKKPPPPPENTPAADSSSEQGLTAAGATSEIDVDWGDFEG</sequence>
<feature type="compositionally biased region" description="Polar residues" evidence="1">
    <location>
        <begin position="197"/>
        <end position="209"/>
    </location>
</feature>
<protein>
    <recommendedName>
        <fullName evidence="2">NECAP PHear domain-containing protein</fullName>
    </recommendedName>
</protein>
<organism evidence="3 4">
    <name type="scientific">Cyclostephanos tholiformis</name>
    <dbReference type="NCBI Taxonomy" id="382380"/>
    <lineage>
        <taxon>Eukaryota</taxon>
        <taxon>Sar</taxon>
        <taxon>Stramenopiles</taxon>
        <taxon>Ochrophyta</taxon>
        <taxon>Bacillariophyta</taxon>
        <taxon>Coscinodiscophyceae</taxon>
        <taxon>Thalassiosirophycidae</taxon>
        <taxon>Stephanodiscales</taxon>
        <taxon>Stephanodiscaceae</taxon>
        <taxon>Cyclostephanos</taxon>
    </lineage>
</organism>
<gene>
    <name evidence="3" type="ORF">ACHAXA_004823</name>
</gene>
<dbReference type="PANTHER" id="PTHR12847:SF9">
    <property type="entry name" value="NECAP-LIKE PROTEIN CG9132"/>
    <property type="match status" value="1"/>
</dbReference>
<feature type="region of interest" description="Disordered" evidence="1">
    <location>
        <begin position="195"/>
        <end position="227"/>
    </location>
</feature>
<reference evidence="3 4" key="1">
    <citation type="submission" date="2024-10" db="EMBL/GenBank/DDBJ databases">
        <title>Updated reference genomes for cyclostephanoid diatoms.</title>
        <authorList>
            <person name="Roberts W.R."/>
            <person name="Alverson A.J."/>
        </authorList>
    </citation>
    <scope>NUCLEOTIDE SEQUENCE [LARGE SCALE GENOMIC DNA]</scope>
    <source>
        <strain evidence="3 4">AJA228-03</strain>
    </source>
</reference>
<dbReference type="InterPro" id="IPR012466">
    <property type="entry name" value="NECAP_PHear"/>
</dbReference>
<feature type="compositionally biased region" description="Acidic residues" evidence="1">
    <location>
        <begin position="292"/>
        <end position="301"/>
    </location>
</feature>
<feature type="domain" description="NECAP PHear" evidence="2">
    <location>
        <begin position="36"/>
        <end position="238"/>
    </location>
</feature>
<dbReference type="InterPro" id="IPR011993">
    <property type="entry name" value="PH-like_dom_sf"/>
</dbReference>
<dbReference type="Gene3D" id="2.30.29.30">
    <property type="entry name" value="Pleckstrin-homology domain (PH domain)/Phosphotyrosine-binding domain (PTB)"/>
    <property type="match status" value="1"/>
</dbReference>
<dbReference type="Pfam" id="PF07933">
    <property type="entry name" value="DUF1681"/>
    <property type="match status" value="1"/>
</dbReference>
<evidence type="ECO:0000313" key="4">
    <source>
        <dbReference type="Proteomes" id="UP001530377"/>
    </source>
</evidence>
<dbReference type="EMBL" id="JALLPB020000030">
    <property type="protein sequence ID" value="KAL3823730.1"/>
    <property type="molecule type" value="Genomic_DNA"/>
</dbReference>
<evidence type="ECO:0000259" key="2">
    <source>
        <dbReference type="Pfam" id="PF07933"/>
    </source>
</evidence>
<dbReference type="SUPFAM" id="SSF50729">
    <property type="entry name" value="PH domain-like"/>
    <property type="match status" value="1"/>
</dbReference>
<evidence type="ECO:0000313" key="3">
    <source>
        <dbReference type="EMBL" id="KAL3823730.1"/>
    </source>
</evidence>
<proteinExistence type="predicted"/>
<accession>A0ABD3SGP8</accession>
<evidence type="ECO:0000256" key="1">
    <source>
        <dbReference type="SAM" id="MobiDB-lite"/>
    </source>
</evidence>
<feature type="region of interest" description="Disordered" evidence="1">
    <location>
        <begin position="241"/>
        <end position="301"/>
    </location>
</feature>
<feature type="compositionally biased region" description="Polar residues" evidence="1">
    <location>
        <begin position="1"/>
        <end position="14"/>
    </location>
</feature>
<keyword evidence="4" id="KW-1185">Reference proteome</keyword>
<comment type="caution">
    <text evidence="3">The sequence shown here is derived from an EMBL/GenBank/DDBJ whole genome shotgun (WGS) entry which is preliminary data.</text>
</comment>
<dbReference type="Proteomes" id="UP001530377">
    <property type="component" value="Unassembled WGS sequence"/>
</dbReference>
<name>A0ABD3SGP8_9STRA</name>
<feature type="region of interest" description="Disordered" evidence="1">
    <location>
        <begin position="1"/>
        <end position="31"/>
    </location>
</feature>
<dbReference type="AlphaFoldDB" id="A0ABD3SGP8"/>
<dbReference type="PANTHER" id="PTHR12847">
    <property type="entry name" value="ATP-BINDING CASSETTE ABC TRANSPORTER-RELATED"/>
    <property type="match status" value="1"/>
</dbReference>